<evidence type="ECO:0000256" key="1">
    <source>
        <dbReference type="SAM" id="MobiDB-lite"/>
    </source>
</evidence>
<dbReference type="Pfam" id="PF12722">
    <property type="entry name" value="Hid1"/>
    <property type="match status" value="1"/>
</dbReference>
<reference evidence="2 3" key="1">
    <citation type="submission" date="2019-04" db="EMBL/GenBank/DDBJ databases">
        <title>The sequence and de novo assembly of Takifugu bimaculatus genome using PacBio and Hi-C technologies.</title>
        <authorList>
            <person name="Xu P."/>
            <person name="Liu B."/>
            <person name="Zhou Z."/>
        </authorList>
    </citation>
    <scope>NUCLEOTIDE SEQUENCE [LARGE SCALE GENOMIC DNA]</scope>
    <source>
        <strain evidence="2">TB-2018</strain>
        <tissue evidence="2">Muscle</tissue>
    </source>
</reference>
<dbReference type="AlphaFoldDB" id="A0A4Z2BYG1"/>
<sequence length="258" mass="29261">METATWFTQSSVKGTSSTSWPTCPPMLPPSRKLCSERGSHQMSFPARAPRRRCPWRDPTQLCQQNPGTLKTSLVAIPGIDKLTEKSQVSEDGTMVSVPKTDPQPTEQSAAAGTSDTESNSGRDNEDVFYTEAEMERRRRSSASSTSFWAPTPDWVLSWKCKLPLQTIMRLLQVLVPQVEKICIDKGLTDESEILKFLQHGTLVGLLPVPHPILIRKYQPNAGTAMWFRTYMWGVIYLRNVDPPIWYDTDVRLFEIQRM</sequence>
<comment type="caution">
    <text evidence="2">The sequence shown here is derived from an EMBL/GenBank/DDBJ whole genome shotgun (WGS) entry which is preliminary data.</text>
</comment>
<evidence type="ECO:0000313" key="3">
    <source>
        <dbReference type="Proteomes" id="UP000516260"/>
    </source>
</evidence>
<gene>
    <name evidence="2" type="ORF">fugu_015361</name>
</gene>
<organism evidence="2 3">
    <name type="scientific">Takifugu bimaculatus</name>
    <dbReference type="NCBI Taxonomy" id="433685"/>
    <lineage>
        <taxon>Eukaryota</taxon>
        <taxon>Metazoa</taxon>
        <taxon>Chordata</taxon>
        <taxon>Craniata</taxon>
        <taxon>Vertebrata</taxon>
        <taxon>Euteleostomi</taxon>
        <taxon>Actinopterygii</taxon>
        <taxon>Neopterygii</taxon>
        <taxon>Teleostei</taxon>
        <taxon>Neoteleostei</taxon>
        <taxon>Acanthomorphata</taxon>
        <taxon>Eupercaria</taxon>
        <taxon>Tetraodontiformes</taxon>
        <taxon>Tetradontoidea</taxon>
        <taxon>Tetraodontidae</taxon>
        <taxon>Takifugu</taxon>
    </lineage>
</organism>
<feature type="region of interest" description="Disordered" evidence="1">
    <location>
        <begin position="84"/>
        <end position="125"/>
    </location>
</feature>
<evidence type="ECO:0000313" key="2">
    <source>
        <dbReference type="EMBL" id="TNM97205.1"/>
    </source>
</evidence>
<feature type="compositionally biased region" description="Polar residues" evidence="1">
    <location>
        <begin position="102"/>
        <end position="119"/>
    </location>
</feature>
<proteinExistence type="predicted"/>
<dbReference type="EMBL" id="SWLE01000008">
    <property type="protein sequence ID" value="TNM97205.1"/>
    <property type="molecule type" value="Genomic_DNA"/>
</dbReference>
<dbReference type="InterPro" id="IPR026705">
    <property type="entry name" value="Hid-1/Ecm30"/>
</dbReference>
<dbReference type="PANTHER" id="PTHR21575">
    <property type="entry name" value="PROTEIN HID1"/>
    <property type="match status" value="1"/>
</dbReference>
<dbReference type="PANTHER" id="PTHR21575:SF12">
    <property type="entry name" value="PROTEIN HID1"/>
    <property type="match status" value="1"/>
</dbReference>
<dbReference type="Proteomes" id="UP000516260">
    <property type="component" value="Chromosome 16"/>
</dbReference>
<dbReference type="GO" id="GO:0016020">
    <property type="term" value="C:membrane"/>
    <property type="evidence" value="ECO:0007669"/>
    <property type="project" value="TreeGrafter"/>
</dbReference>
<dbReference type="GO" id="GO:0005797">
    <property type="term" value="C:Golgi medial cisterna"/>
    <property type="evidence" value="ECO:0007669"/>
    <property type="project" value="TreeGrafter"/>
</dbReference>
<dbReference type="GO" id="GO:0000138">
    <property type="term" value="C:Golgi trans cisterna"/>
    <property type="evidence" value="ECO:0007669"/>
    <property type="project" value="TreeGrafter"/>
</dbReference>
<name>A0A4Z2BYG1_9TELE</name>
<feature type="compositionally biased region" description="Polar residues" evidence="1">
    <location>
        <begin position="1"/>
        <end position="21"/>
    </location>
</feature>
<feature type="region of interest" description="Disordered" evidence="1">
    <location>
        <begin position="1"/>
        <end position="61"/>
    </location>
</feature>
<evidence type="ECO:0008006" key="4">
    <source>
        <dbReference type="Google" id="ProtNLM"/>
    </source>
</evidence>
<accession>A0A4Z2BYG1</accession>
<keyword evidence="3" id="KW-1185">Reference proteome</keyword>
<protein>
    <recommendedName>
        <fullName evidence="4">HID1 domain-containing protein</fullName>
    </recommendedName>
</protein>